<evidence type="ECO:0000256" key="2">
    <source>
        <dbReference type="ARBA" id="ARBA00023015"/>
    </source>
</evidence>
<sequence length="298" mass="32236">MPATDFDWNDLRAFLAVARTGKLTAAAQRMGVDHATVSRRIAALERGLKAALFHRAPTGYSLTAHGERLMPHAEAMESLALRTAAQLGEADLKLSGVVRVGAPEGFGSYFLAPRMGAWAEQHPELELQLVAIPGVVSLSKREADIAVALSPPREGRLAVRKLVDYGLSLYAAPAYLSSAPPLETRADMSAHRFIGYIEELLYAPELDYMQAPDAEIRVAFKSSNLIAQLQACLAGAGLCVLPDFIGRAEPGLVKVLDGQVGLTRALWLVTHADMRGLARIRAVTEFIAEQVRLAKRAF</sequence>
<gene>
    <name evidence="6" type="ORF">Q0812_07215</name>
</gene>
<dbReference type="InterPro" id="IPR000847">
    <property type="entry name" value="LysR_HTH_N"/>
</dbReference>
<dbReference type="InterPro" id="IPR036388">
    <property type="entry name" value="WH-like_DNA-bd_sf"/>
</dbReference>
<dbReference type="PANTHER" id="PTHR30537">
    <property type="entry name" value="HTH-TYPE TRANSCRIPTIONAL REGULATOR"/>
    <property type="match status" value="1"/>
</dbReference>
<dbReference type="EMBL" id="JAUKTR010000002">
    <property type="protein sequence ID" value="MDO1559216.1"/>
    <property type="molecule type" value="Genomic_DNA"/>
</dbReference>
<dbReference type="InterPro" id="IPR036390">
    <property type="entry name" value="WH_DNA-bd_sf"/>
</dbReference>
<evidence type="ECO:0000256" key="1">
    <source>
        <dbReference type="ARBA" id="ARBA00009437"/>
    </source>
</evidence>
<dbReference type="Proteomes" id="UP001169063">
    <property type="component" value="Unassembled WGS sequence"/>
</dbReference>
<dbReference type="SUPFAM" id="SSF46785">
    <property type="entry name" value="Winged helix' DNA-binding domain"/>
    <property type="match status" value="1"/>
</dbReference>
<evidence type="ECO:0000313" key="7">
    <source>
        <dbReference type="Proteomes" id="UP001169063"/>
    </source>
</evidence>
<dbReference type="SUPFAM" id="SSF53850">
    <property type="entry name" value="Periplasmic binding protein-like II"/>
    <property type="match status" value="1"/>
</dbReference>
<dbReference type="RefSeq" id="WP_302109638.1">
    <property type="nucleotide sequence ID" value="NZ_JAUKTR010000002.1"/>
</dbReference>
<dbReference type="InterPro" id="IPR005119">
    <property type="entry name" value="LysR_subst-bd"/>
</dbReference>
<feature type="domain" description="HTH lysR-type" evidence="5">
    <location>
        <begin position="6"/>
        <end position="63"/>
    </location>
</feature>
<comment type="caution">
    <text evidence="6">The sequence shown here is derived from an EMBL/GenBank/DDBJ whole genome shotgun (WGS) entry which is preliminary data.</text>
</comment>
<dbReference type="PROSITE" id="PS50931">
    <property type="entry name" value="HTH_LYSR"/>
    <property type="match status" value="1"/>
</dbReference>
<dbReference type="Gene3D" id="3.40.190.290">
    <property type="match status" value="1"/>
</dbReference>
<evidence type="ECO:0000256" key="3">
    <source>
        <dbReference type="ARBA" id="ARBA00023125"/>
    </source>
</evidence>
<dbReference type="InterPro" id="IPR058163">
    <property type="entry name" value="LysR-type_TF_proteobact-type"/>
</dbReference>
<proteinExistence type="inferred from homology"/>
<dbReference type="Pfam" id="PF00126">
    <property type="entry name" value="HTH_1"/>
    <property type="match status" value="1"/>
</dbReference>
<evidence type="ECO:0000256" key="4">
    <source>
        <dbReference type="ARBA" id="ARBA00023163"/>
    </source>
</evidence>
<name>A0ABT8SLF9_9CAUL</name>
<evidence type="ECO:0000259" key="5">
    <source>
        <dbReference type="PROSITE" id="PS50931"/>
    </source>
</evidence>
<dbReference type="Pfam" id="PF03466">
    <property type="entry name" value="LysR_substrate"/>
    <property type="match status" value="1"/>
</dbReference>
<reference evidence="6" key="1">
    <citation type="submission" date="2023-07" db="EMBL/GenBank/DDBJ databases">
        <title>Brevundimonas soil sp. nov., isolated from the soil of chemical plant.</title>
        <authorList>
            <person name="Wu N."/>
        </authorList>
    </citation>
    <scope>NUCLEOTIDE SEQUENCE</scope>
    <source>
        <strain evidence="6">XZ-24</strain>
    </source>
</reference>
<dbReference type="Gene3D" id="1.10.10.10">
    <property type="entry name" value="Winged helix-like DNA-binding domain superfamily/Winged helix DNA-binding domain"/>
    <property type="match status" value="1"/>
</dbReference>
<accession>A0ABT8SLF9</accession>
<keyword evidence="7" id="KW-1185">Reference proteome</keyword>
<organism evidence="6 7">
    <name type="scientific">Peiella sedimenti</name>
    <dbReference type="NCBI Taxonomy" id="3061083"/>
    <lineage>
        <taxon>Bacteria</taxon>
        <taxon>Pseudomonadati</taxon>
        <taxon>Pseudomonadota</taxon>
        <taxon>Alphaproteobacteria</taxon>
        <taxon>Caulobacterales</taxon>
        <taxon>Caulobacteraceae</taxon>
        <taxon>Peiella</taxon>
    </lineage>
</organism>
<evidence type="ECO:0000313" key="6">
    <source>
        <dbReference type="EMBL" id="MDO1559216.1"/>
    </source>
</evidence>
<protein>
    <submittedName>
        <fullName evidence="6">LysR family transcriptional regulator</fullName>
    </submittedName>
</protein>
<dbReference type="PANTHER" id="PTHR30537:SF3">
    <property type="entry name" value="TRANSCRIPTIONAL REGULATORY PROTEIN"/>
    <property type="match status" value="1"/>
</dbReference>
<keyword evidence="2" id="KW-0805">Transcription regulation</keyword>
<keyword evidence="3" id="KW-0238">DNA-binding</keyword>
<keyword evidence="4" id="KW-0804">Transcription</keyword>
<comment type="similarity">
    <text evidence="1">Belongs to the LysR transcriptional regulatory family.</text>
</comment>